<proteinExistence type="predicted"/>
<feature type="signal peptide" evidence="1">
    <location>
        <begin position="1"/>
        <end position="20"/>
    </location>
</feature>
<keyword evidence="3" id="KW-1185">Reference proteome</keyword>
<protein>
    <submittedName>
        <fullName evidence="2">Uncharacterized protein</fullName>
    </submittedName>
</protein>
<evidence type="ECO:0000313" key="2">
    <source>
        <dbReference type="EMBL" id="MEK8181238.1"/>
    </source>
</evidence>
<sequence length="130" mass="15189">MRYTVLILLLIALTSFNSNRNEDEQKIVQKCFDLKRVMNFFQEKQIMILDNGKVSPKIKISINGQEVAFMTEKELTAKSIKAFIVFHKFDIKKDLASVYFRLDSEGMGAEIELEKQKSDWKVISEKVYEN</sequence>
<reference evidence="2 3" key="1">
    <citation type="submission" date="2024-04" db="EMBL/GenBank/DDBJ databases">
        <title>draft genome sequnece of Flavobacterium buctense JCM 30750.</title>
        <authorList>
            <person name="Kim D.-U."/>
        </authorList>
    </citation>
    <scope>NUCLEOTIDE SEQUENCE [LARGE SCALE GENOMIC DNA]</scope>
    <source>
        <strain evidence="2 3">JCM 30750</strain>
    </source>
</reference>
<comment type="caution">
    <text evidence="2">The sequence shown here is derived from an EMBL/GenBank/DDBJ whole genome shotgun (WGS) entry which is preliminary data.</text>
</comment>
<dbReference type="Proteomes" id="UP001491349">
    <property type="component" value="Unassembled WGS sequence"/>
</dbReference>
<dbReference type="EMBL" id="JBBPCB010000013">
    <property type="protein sequence ID" value="MEK8181238.1"/>
    <property type="molecule type" value="Genomic_DNA"/>
</dbReference>
<name>A0ABU9E3K9_9FLAO</name>
<feature type="chain" id="PRO_5045688098" evidence="1">
    <location>
        <begin position="21"/>
        <end position="130"/>
    </location>
</feature>
<accession>A0ABU9E3K9</accession>
<dbReference type="RefSeq" id="WP_187661300.1">
    <property type="nucleotide sequence ID" value="NZ_JACTAB010000015.1"/>
</dbReference>
<evidence type="ECO:0000256" key="1">
    <source>
        <dbReference type="SAM" id="SignalP"/>
    </source>
</evidence>
<organism evidence="2 3">
    <name type="scientific">Flavobacterium buctense</name>
    <dbReference type="NCBI Taxonomy" id="1648146"/>
    <lineage>
        <taxon>Bacteria</taxon>
        <taxon>Pseudomonadati</taxon>
        <taxon>Bacteroidota</taxon>
        <taxon>Flavobacteriia</taxon>
        <taxon>Flavobacteriales</taxon>
        <taxon>Flavobacteriaceae</taxon>
        <taxon>Flavobacterium</taxon>
    </lineage>
</organism>
<evidence type="ECO:0000313" key="3">
    <source>
        <dbReference type="Proteomes" id="UP001491349"/>
    </source>
</evidence>
<keyword evidence="1" id="KW-0732">Signal</keyword>
<gene>
    <name evidence="2" type="ORF">WMW71_12875</name>
</gene>